<sequence>MSNIYQLIEFVLLVLVFKKWPSTRKNYFHQIILVMGIIVWIIDYYIAHSLAEYSSMFRVLSSILLVFVCVDQINFTLLNRESSIIFSRMLIKTGFVVYFFYKAFIESFDLFDIKSKYPYSAKFWYIQCSLSILLNLLIAIAFICYRTKPTRSILTSPH</sequence>
<dbReference type="Proteomes" id="UP000753802">
    <property type="component" value="Unassembled WGS sequence"/>
</dbReference>
<dbReference type="RefSeq" id="WP_161819610.1">
    <property type="nucleotide sequence ID" value="NZ_JAACJS010000015.1"/>
</dbReference>
<keyword evidence="1" id="KW-0812">Transmembrane</keyword>
<keyword evidence="3" id="KW-1185">Reference proteome</keyword>
<reference evidence="2 3" key="1">
    <citation type="submission" date="2020-01" db="EMBL/GenBank/DDBJ databases">
        <title>Genome analysis.</title>
        <authorList>
            <person name="Wu S."/>
            <person name="Wang G."/>
        </authorList>
    </citation>
    <scope>NUCLEOTIDE SEQUENCE [LARGE SCALE GENOMIC DNA]</scope>
    <source>
        <strain evidence="2 3">SYL130</strain>
    </source>
</reference>
<feature type="transmembrane region" description="Helical" evidence="1">
    <location>
        <begin position="85"/>
        <end position="104"/>
    </location>
</feature>
<keyword evidence="1" id="KW-1133">Transmembrane helix</keyword>
<feature type="transmembrane region" description="Helical" evidence="1">
    <location>
        <begin position="27"/>
        <end position="47"/>
    </location>
</feature>
<comment type="caution">
    <text evidence="2">The sequence shown here is derived from an EMBL/GenBank/DDBJ whole genome shotgun (WGS) entry which is preliminary data.</text>
</comment>
<evidence type="ECO:0000313" key="3">
    <source>
        <dbReference type="Proteomes" id="UP000753802"/>
    </source>
</evidence>
<gene>
    <name evidence="2" type="ORF">GWC95_15460</name>
</gene>
<evidence type="ECO:0000313" key="2">
    <source>
        <dbReference type="EMBL" id="NCI51325.1"/>
    </source>
</evidence>
<protein>
    <submittedName>
        <fullName evidence="2">Uncharacterized protein</fullName>
    </submittedName>
</protein>
<dbReference type="EMBL" id="JAACJS010000015">
    <property type="protein sequence ID" value="NCI51325.1"/>
    <property type="molecule type" value="Genomic_DNA"/>
</dbReference>
<name>A0ABW9ZW28_9BACT</name>
<keyword evidence="1" id="KW-0472">Membrane</keyword>
<evidence type="ECO:0000256" key="1">
    <source>
        <dbReference type="SAM" id="Phobius"/>
    </source>
</evidence>
<proteinExistence type="predicted"/>
<feature type="transmembrane region" description="Helical" evidence="1">
    <location>
        <begin position="124"/>
        <end position="145"/>
    </location>
</feature>
<organism evidence="2 3">
    <name type="scientific">Sediminibacterium roseum</name>
    <dbReference type="NCBI Taxonomy" id="1978412"/>
    <lineage>
        <taxon>Bacteria</taxon>
        <taxon>Pseudomonadati</taxon>
        <taxon>Bacteroidota</taxon>
        <taxon>Chitinophagia</taxon>
        <taxon>Chitinophagales</taxon>
        <taxon>Chitinophagaceae</taxon>
        <taxon>Sediminibacterium</taxon>
    </lineage>
</organism>
<accession>A0ABW9ZW28</accession>
<feature type="transmembrane region" description="Helical" evidence="1">
    <location>
        <begin position="59"/>
        <end position="78"/>
    </location>
</feature>